<feature type="compositionally biased region" description="Basic and acidic residues" evidence="2">
    <location>
        <begin position="116"/>
        <end position="139"/>
    </location>
</feature>
<feature type="compositionally biased region" description="Basic and acidic residues" evidence="2">
    <location>
        <begin position="7"/>
        <end position="19"/>
    </location>
</feature>
<feature type="region of interest" description="Disordered" evidence="2">
    <location>
        <begin position="1"/>
        <end position="187"/>
    </location>
</feature>
<keyword evidence="3" id="KW-1133">Transmembrane helix</keyword>
<dbReference type="VEuPathDB" id="FungiDB:SPBR_05482"/>
<evidence type="ECO:0000256" key="1">
    <source>
        <dbReference type="SAM" id="Coils"/>
    </source>
</evidence>
<feature type="compositionally biased region" description="Low complexity" evidence="2">
    <location>
        <begin position="514"/>
        <end position="532"/>
    </location>
</feature>
<proteinExistence type="predicted"/>
<comment type="caution">
    <text evidence="5">The sequence shown here is derived from an EMBL/GenBank/DDBJ whole genome shotgun (WGS) entry which is preliminary data.</text>
</comment>
<evidence type="ECO:0000256" key="2">
    <source>
        <dbReference type="SAM" id="MobiDB-lite"/>
    </source>
</evidence>
<feature type="compositionally biased region" description="Basic and acidic residues" evidence="2">
    <location>
        <begin position="376"/>
        <end position="388"/>
    </location>
</feature>
<feature type="transmembrane region" description="Helical" evidence="3">
    <location>
        <begin position="1381"/>
        <end position="1405"/>
    </location>
</feature>
<dbReference type="GeneID" id="63678667"/>
<feature type="compositionally biased region" description="Acidic residues" evidence="2">
    <location>
        <begin position="106"/>
        <end position="115"/>
    </location>
</feature>
<gene>
    <name evidence="5" type="ORF">SPBR_05482</name>
</gene>
<dbReference type="EMBL" id="AWTV01000004">
    <property type="protein sequence ID" value="KIH94070.1"/>
    <property type="molecule type" value="Genomic_DNA"/>
</dbReference>
<feature type="domain" description="GRIP" evidence="4">
    <location>
        <begin position="1096"/>
        <end position="1122"/>
    </location>
</feature>
<feature type="compositionally biased region" description="Low complexity" evidence="2">
    <location>
        <begin position="1062"/>
        <end position="1076"/>
    </location>
</feature>
<feature type="compositionally biased region" description="Low complexity" evidence="2">
    <location>
        <begin position="23"/>
        <end position="50"/>
    </location>
</feature>
<sequence>MFQRIRGAIDRTIAEEQARQQRASEGVASPGSASPSRRSTSVSRTGSARGDGQAARRTRPKKPSQDTSTNDGVPNVDPSVFEDAFALEDNDEPARSATPGTPAAEGADDDDEDEAKEGGEAEGKAGGKDKGKSVERRSDEDDQTASAASAATAGLPGDTSPPSATDTPKGAPAAVAPRPKAELTPDVQARLRKLDKLEKTYPELLRSYRIAHGRVSAIEPFERALRENTPLTSIRDPTALIEYLNQLSLKSEMILDELKRVTSDRDDLKKQLGLTKDELDAVKSSKADAKDVAKGPEETRGEEFFSIDSELPRLQAETAEKTAEIEKLQDTVQQLNEDLSAAKEANAELAERVQSTTKELDASKAGSMSHAALADRLQDTESKLKALEDQSADAQSTSEKELHAEKEKRKASETRNSELARQVETLTAATAKLDKTIADQTSEIASLTKQNAEQAAKVAELSRRSAATASPANATPAAAAAAPEPSTEQQTGGGSGKNKKKNKKKKNAGGAAGGAAAAATTAATAAASLAAADEPALSETSERTLVGGASDGPDAAELQAEVARLLKDVEAKDERIQRLSKQRKTEEDLREEIETLRENLVTIGQDHVQDKETIKSLESEKAALVKQIAELEKQIASSSSTSQTQSTQLQAALASLQKEHDDAKAKATTLQADLGAAQQLSQTRYKELASLREILQKAQPELKSLRADAATLKTTQEELATKTAEMRALEKREREAKLDTARAQRLAADRDAELKALRDKLAAETNAKLRLEDEKRVAGRDLRRAEADKIELSAKEEKATRALQRLQEELAAVQPRLRALDDEVGQLRREQEALRAEAALKTSQYTNAQHLLGSMRDQTAELSVQLREAQAQAEARDEELAECQTLLAERTRAAESMRQLLAGVNEQTDSKVRDMRARMDAALEERDRVEDEANTLARRRAREAEDLRGKVRDLERQVRALTNERDDAEQREKDWRRRREELEQVEAKAAAEVEDMRATVASLRTALDASEQQVRDVEKKNSDQRRVLDEQRQRYEKLLRDAKGQQGRLHASSPSPSPSPSSPGGARSSSVAAGADGARHSMESARSSNGTPAAAGADAMYLKTILLQFLEQKDNKLRAQLFRLAFGLSFCVETGKHRLGFRAAQTAHSVEVVVRQLLQLCRQRTAAVFVAHDAVRALALADEKHMAVDVVEVLGTEGLWPAADHRAAAWHRVRRILGAHDEAALLRGQADLLLDGTERLGHRQDVGQVALAAGADDGVDALAERCGGRDMPFLVAIALPASGQKLRLQLVIRRVGREHKRHEAVAPGARQHLFGQRQQPRVAFAVTAWRTTVTTTRVVVGLRPQDEVRARDVVEAAGVVHVDAGAEEKVDVAFFENGGRVVILVVVRAGVCVCIRPALLVCRLVPFATVFGRLAAVGRLVLVAGTGIVAGLLAWLLAWLILDLRATGLGRAVLGASVCLRLAAHCLAWRIRRLSAVSCLNHCGLLFLVSRKMIWVGDNMERKAK</sequence>
<reference evidence="5 6" key="1">
    <citation type="journal article" date="2014" name="BMC Genomics">
        <title>Comparative genomics of the major fungal agents of human and animal Sporotrichosis: Sporothrix schenckii and Sporothrix brasiliensis.</title>
        <authorList>
            <person name="Teixeira M.M."/>
            <person name="de Almeida L.G."/>
            <person name="Kubitschek-Barreira P."/>
            <person name="Alves F.L."/>
            <person name="Kioshima E.S."/>
            <person name="Abadio A.K."/>
            <person name="Fernandes L."/>
            <person name="Derengowski L.S."/>
            <person name="Ferreira K.S."/>
            <person name="Souza R.C."/>
            <person name="Ruiz J.C."/>
            <person name="de Andrade N.C."/>
            <person name="Paes H.C."/>
            <person name="Nicola A.M."/>
            <person name="Albuquerque P."/>
            <person name="Gerber A.L."/>
            <person name="Martins V.P."/>
            <person name="Peconick L.D."/>
            <person name="Neto A.V."/>
            <person name="Chaucanez C.B."/>
            <person name="Silva P.A."/>
            <person name="Cunha O.L."/>
            <person name="de Oliveira F.F."/>
            <person name="dos Santos T.C."/>
            <person name="Barros A.L."/>
            <person name="Soares M.A."/>
            <person name="de Oliveira L.M."/>
            <person name="Marini M.M."/>
            <person name="Villalobos-Duno H."/>
            <person name="Cunha M.M."/>
            <person name="de Hoog S."/>
            <person name="da Silveira J.F."/>
            <person name="Henrissat B."/>
            <person name="Nino-Vega G.A."/>
            <person name="Cisalpino P.S."/>
            <person name="Mora-Montes H.M."/>
            <person name="Almeida S.R."/>
            <person name="Stajich J.E."/>
            <person name="Lopes-Bezerra L.M."/>
            <person name="Vasconcelos A.T."/>
            <person name="Felipe M.S."/>
        </authorList>
    </citation>
    <scope>NUCLEOTIDE SEQUENCE [LARGE SCALE GENOMIC DNA]</scope>
    <source>
        <strain evidence="5 6">5110</strain>
    </source>
</reference>
<protein>
    <recommendedName>
        <fullName evidence="4">GRIP domain-containing protein</fullName>
    </recommendedName>
</protein>
<feature type="compositionally biased region" description="Basic residues" evidence="2">
    <location>
        <begin position="497"/>
        <end position="507"/>
    </location>
</feature>
<keyword evidence="3" id="KW-0472">Membrane</keyword>
<feature type="compositionally biased region" description="Low complexity" evidence="2">
    <location>
        <begin position="465"/>
        <end position="487"/>
    </location>
</feature>
<feature type="coiled-coil region" evidence="1">
    <location>
        <begin position="555"/>
        <end position="673"/>
    </location>
</feature>
<feature type="region of interest" description="Disordered" evidence="2">
    <location>
        <begin position="448"/>
        <end position="553"/>
    </location>
</feature>
<feature type="compositionally biased region" description="Basic and acidic residues" evidence="2">
    <location>
        <begin position="398"/>
        <end position="418"/>
    </location>
</feature>
<organism evidence="5 6">
    <name type="scientific">Sporothrix brasiliensis 5110</name>
    <dbReference type="NCBI Taxonomy" id="1398154"/>
    <lineage>
        <taxon>Eukaryota</taxon>
        <taxon>Fungi</taxon>
        <taxon>Dikarya</taxon>
        <taxon>Ascomycota</taxon>
        <taxon>Pezizomycotina</taxon>
        <taxon>Sordariomycetes</taxon>
        <taxon>Sordariomycetidae</taxon>
        <taxon>Ophiostomatales</taxon>
        <taxon>Ophiostomataceae</taxon>
        <taxon>Sporothrix</taxon>
    </lineage>
</organism>
<feature type="compositionally biased region" description="Low complexity" evidence="2">
    <location>
        <begin position="144"/>
        <end position="153"/>
    </location>
</feature>
<dbReference type="HOGENOM" id="CLU_002906_0_0_1"/>
<dbReference type="OrthoDB" id="1926336at2759"/>
<feature type="transmembrane region" description="Helical" evidence="3">
    <location>
        <begin position="1417"/>
        <end position="1442"/>
    </location>
</feature>
<dbReference type="RefSeq" id="XP_040622080.1">
    <property type="nucleotide sequence ID" value="XM_040763746.1"/>
</dbReference>
<dbReference type="Proteomes" id="UP000031575">
    <property type="component" value="Unassembled WGS sequence"/>
</dbReference>
<feature type="transmembrane region" description="Helical" evidence="3">
    <location>
        <begin position="1448"/>
        <end position="1468"/>
    </location>
</feature>
<accession>A0A0C2J4X0</accession>
<keyword evidence="6" id="KW-1185">Reference proteome</keyword>
<name>A0A0C2J4X0_9PEZI</name>
<evidence type="ECO:0000313" key="6">
    <source>
        <dbReference type="Proteomes" id="UP000031575"/>
    </source>
</evidence>
<keyword evidence="3" id="KW-0812">Transmembrane</keyword>
<dbReference type="PANTHER" id="PTHR43941">
    <property type="entry name" value="STRUCTURAL MAINTENANCE OF CHROMOSOMES PROTEIN 2"/>
    <property type="match status" value="1"/>
</dbReference>
<evidence type="ECO:0000256" key="3">
    <source>
        <dbReference type="SAM" id="Phobius"/>
    </source>
</evidence>
<keyword evidence="1" id="KW-0175">Coiled coil</keyword>
<feature type="region of interest" description="Disordered" evidence="2">
    <location>
        <begin position="353"/>
        <end position="423"/>
    </location>
</feature>
<evidence type="ECO:0000313" key="5">
    <source>
        <dbReference type="EMBL" id="KIH94070.1"/>
    </source>
</evidence>
<dbReference type="Pfam" id="PF01465">
    <property type="entry name" value="GRIP"/>
    <property type="match status" value="1"/>
</dbReference>
<dbReference type="InterPro" id="IPR000237">
    <property type="entry name" value="GRIP_dom"/>
</dbReference>
<feature type="compositionally biased region" description="Basic and acidic residues" evidence="2">
    <location>
        <begin position="1013"/>
        <end position="1043"/>
    </location>
</feature>
<feature type="region of interest" description="Disordered" evidence="2">
    <location>
        <begin position="1009"/>
        <end position="1093"/>
    </location>
</feature>
<evidence type="ECO:0000259" key="4">
    <source>
        <dbReference type="Pfam" id="PF01465"/>
    </source>
</evidence>